<dbReference type="InterPro" id="IPR052953">
    <property type="entry name" value="Ser-rich/MCO-related"/>
</dbReference>
<dbReference type="OrthoDB" id="1921208at2759"/>
<dbReference type="AlphaFoldDB" id="A0A9P7V0F0"/>
<dbReference type="InterPro" id="IPR008972">
    <property type="entry name" value="Cupredoxin"/>
</dbReference>
<dbReference type="GeneID" id="66074353"/>
<dbReference type="EMBL" id="CM032182">
    <property type="protein sequence ID" value="KAG7097967.1"/>
    <property type="molecule type" value="Genomic_DNA"/>
</dbReference>
<reference evidence="2" key="1">
    <citation type="journal article" date="2021" name="Genome Biol. Evol.">
        <title>The assembled and annotated genome of the fairy-ring fungus Marasmius oreades.</title>
        <authorList>
            <person name="Hiltunen M."/>
            <person name="Ament-Velasquez S.L."/>
            <person name="Johannesson H."/>
        </authorList>
    </citation>
    <scope>NUCLEOTIDE SEQUENCE</scope>
    <source>
        <strain evidence="2">03SP1</strain>
    </source>
</reference>
<dbReference type="Proteomes" id="UP001049176">
    <property type="component" value="Chromosome 2"/>
</dbReference>
<dbReference type="PANTHER" id="PTHR34883">
    <property type="entry name" value="SERINE-RICH PROTEIN, PUTATIVE-RELATED-RELATED"/>
    <property type="match status" value="1"/>
</dbReference>
<dbReference type="RefSeq" id="XP_043014437.1">
    <property type="nucleotide sequence ID" value="XM_043149829.1"/>
</dbReference>
<feature type="signal peptide" evidence="1">
    <location>
        <begin position="1"/>
        <end position="16"/>
    </location>
</feature>
<dbReference type="PANTHER" id="PTHR34883:SF15">
    <property type="entry name" value="EXTRACELLULAR SERINE-RICH PROTEIN"/>
    <property type="match status" value="1"/>
</dbReference>
<accession>A0A9P7V0F0</accession>
<organism evidence="2 3">
    <name type="scientific">Marasmius oreades</name>
    <name type="common">fairy-ring Marasmius</name>
    <dbReference type="NCBI Taxonomy" id="181124"/>
    <lineage>
        <taxon>Eukaryota</taxon>
        <taxon>Fungi</taxon>
        <taxon>Dikarya</taxon>
        <taxon>Basidiomycota</taxon>
        <taxon>Agaricomycotina</taxon>
        <taxon>Agaricomycetes</taxon>
        <taxon>Agaricomycetidae</taxon>
        <taxon>Agaricales</taxon>
        <taxon>Marasmiineae</taxon>
        <taxon>Marasmiaceae</taxon>
        <taxon>Marasmius</taxon>
    </lineage>
</organism>
<name>A0A9P7V0F0_9AGAR</name>
<proteinExistence type="predicted"/>
<dbReference type="Gene3D" id="2.60.40.420">
    <property type="entry name" value="Cupredoxins - blue copper proteins"/>
    <property type="match status" value="1"/>
</dbReference>
<evidence type="ECO:0008006" key="4">
    <source>
        <dbReference type="Google" id="ProtNLM"/>
    </source>
</evidence>
<evidence type="ECO:0000313" key="3">
    <source>
        <dbReference type="Proteomes" id="UP001049176"/>
    </source>
</evidence>
<evidence type="ECO:0000313" key="2">
    <source>
        <dbReference type="EMBL" id="KAG7097967.1"/>
    </source>
</evidence>
<gene>
    <name evidence="2" type="ORF">E1B28_005277</name>
</gene>
<evidence type="ECO:0000256" key="1">
    <source>
        <dbReference type="SAM" id="SignalP"/>
    </source>
</evidence>
<keyword evidence="1" id="KW-0732">Signal</keyword>
<dbReference type="KEGG" id="more:E1B28_005277"/>
<sequence length="145" mass="15274">MLNAVLLAVAAAPVMGKNFAVTVGANNDFIFLPNQISGARAGDTITFTFVSRNHSATTTTFVNPCPPPPGGVGPDQFDTGFNPTTATDHPVQVITLRDSGTHFVACMQAAGAHCHMGMTFAVNPTADQTYDEFSQNALNDPIQTF</sequence>
<protein>
    <recommendedName>
        <fullName evidence="4">Extracellular serine-rich protein</fullName>
    </recommendedName>
</protein>
<comment type="caution">
    <text evidence="2">The sequence shown here is derived from an EMBL/GenBank/DDBJ whole genome shotgun (WGS) entry which is preliminary data.</text>
</comment>
<dbReference type="SUPFAM" id="SSF49503">
    <property type="entry name" value="Cupredoxins"/>
    <property type="match status" value="1"/>
</dbReference>
<keyword evidence="3" id="KW-1185">Reference proteome</keyword>
<feature type="chain" id="PRO_5040200950" description="Extracellular serine-rich protein" evidence="1">
    <location>
        <begin position="17"/>
        <end position="145"/>
    </location>
</feature>